<proteinExistence type="predicted"/>
<name>A0A813SKQ8_9BILA</name>
<evidence type="ECO:0000256" key="1">
    <source>
        <dbReference type="SAM" id="Phobius"/>
    </source>
</evidence>
<dbReference type="Proteomes" id="UP000663879">
    <property type="component" value="Unassembled WGS sequence"/>
</dbReference>
<dbReference type="EMBL" id="CAJNOC010000733">
    <property type="protein sequence ID" value="CAF0797349.1"/>
    <property type="molecule type" value="Genomic_DNA"/>
</dbReference>
<feature type="transmembrane region" description="Helical" evidence="1">
    <location>
        <begin position="219"/>
        <end position="244"/>
    </location>
</feature>
<protein>
    <submittedName>
        <fullName evidence="2">Uncharacterized protein</fullName>
    </submittedName>
</protein>
<keyword evidence="1" id="KW-0812">Transmembrane</keyword>
<accession>A0A813SKQ8</accession>
<keyword evidence="3" id="KW-1185">Reference proteome</keyword>
<organism evidence="2 3">
    <name type="scientific">Brachionus calyciflorus</name>
    <dbReference type="NCBI Taxonomy" id="104777"/>
    <lineage>
        <taxon>Eukaryota</taxon>
        <taxon>Metazoa</taxon>
        <taxon>Spiralia</taxon>
        <taxon>Gnathifera</taxon>
        <taxon>Rotifera</taxon>
        <taxon>Eurotatoria</taxon>
        <taxon>Monogononta</taxon>
        <taxon>Pseudotrocha</taxon>
        <taxon>Ploima</taxon>
        <taxon>Brachionidae</taxon>
        <taxon>Brachionus</taxon>
    </lineage>
</organism>
<sequence>MPFYDYTSKKNLDSGASFYKKSINPELDNSKPLNNLNKNSNEYSFVSPPSNNQKALLPMNQNNLSQKIIQNMQQNPVLNNATAQPNSMVQYKLLAPPVPTQPVALQPVALGSNNEQKKKPETRNIFISTDDVEIANKGTQMDKDLIKTVSKSMNTDLSADQLQDKNEKQTVNYFNEGFRTYYDEQADVLGVMCFLCWANCCGRCNNICKGCRNTISCPVYCWVCFIIPIFIILIIGIIICVLFGSNVISV</sequence>
<dbReference type="AlphaFoldDB" id="A0A813SKQ8"/>
<comment type="caution">
    <text evidence="2">The sequence shown here is derived from an EMBL/GenBank/DDBJ whole genome shotgun (WGS) entry which is preliminary data.</text>
</comment>
<evidence type="ECO:0000313" key="2">
    <source>
        <dbReference type="EMBL" id="CAF0797349.1"/>
    </source>
</evidence>
<keyword evidence="1" id="KW-0472">Membrane</keyword>
<reference evidence="2" key="1">
    <citation type="submission" date="2021-02" db="EMBL/GenBank/DDBJ databases">
        <authorList>
            <person name="Nowell W R."/>
        </authorList>
    </citation>
    <scope>NUCLEOTIDE SEQUENCE</scope>
    <source>
        <strain evidence="2">Ploen Becks lab</strain>
    </source>
</reference>
<gene>
    <name evidence="2" type="ORF">OXX778_LOCUS6283</name>
</gene>
<evidence type="ECO:0000313" key="3">
    <source>
        <dbReference type="Proteomes" id="UP000663879"/>
    </source>
</evidence>
<dbReference type="OrthoDB" id="10505706at2759"/>
<keyword evidence="1" id="KW-1133">Transmembrane helix</keyword>